<protein>
    <submittedName>
        <fullName evidence="2">Uncharacterized protein</fullName>
    </submittedName>
</protein>
<gene>
    <name evidence="2" type="ORF">CALCODRAFT_497242</name>
</gene>
<evidence type="ECO:0000313" key="2">
    <source>
        <dbReference type="EMBL" id="KZT56604.1"/>
    </source>
</evidence>
<accession>A0A165FDW2</accession>
<feature type="region of interest" description="Disordered" evidence="1">
    <location>
        <begin position="1"/>
        <end position="29"/>
    </location>
</feature>
<name>A0A165FDW2_9BASI</name>
<dbReference type="AlphaFoldDB" id="A0A165FDW2"/>
<sequence length="94" mass="10856">MSYDSMSEIEQQESREKSDATSRVPLSQIHTVKVKERSTEEQKERGIGEILIQEESLYNGFDRLNDMLGHVSRHHHVRSEATYQTMRVHGILSG</sequence>
<keyword evidence="3" id="KW-1185">Reference proteome</keyword>
<dbReference type="InParanoid" id="A0A165FDW2"/>
<organism evidence="2 3">
    <name type="scientific">Calocera cornea HHB12733</name>
    <dbReference type="NCBI Taxonomy" id="1353952"/>
    <lineage>
        <taxon>Eukaryota</taxon>
        <taxon>Fungi</taxon>
        <taxon>Dikarya</taxon>
        <taxon>Basidiomycota</taxon>
        <taxon>Agaricomycotina</taxon>
        <taxon>Dacrymycetes</taxon>
        <taxon>Dacrymycetales</taxon>
        <taxon>Dacrymycetaceae</taxon>
        <taxon>Calocera</taxon>
    </lineage>
</organism>
<reference evidence="2 3" key="1">
    <citation type="journal article" date="2016" name="Mol. Biol. Evol.">
        <title>Comparative Genomics of Early-Diverging Mushroom-Forming Fungi Provides Insights into the Origins of Lignocellulose Decay Capabilities.</title>
        <authorList>
            <person name="Nagy L.G."/>
            <person name="Riley R."/>
            <person name="Tritt A."/>
            <person name="Adam C."/>
            <person name="Daum C."/>
            <person name="Floudas D."/>
            <person name="Sun H."/>
            <person name="Yadav J.S."/>
            <person name="Pangilinan J."/>
            <person name="Larsson K.H."/>
            <person name="Matsuura K."/>
            <person name="Barry K."/>
            <person name="Labutti K."/>
            <person name="Kuo R."/>
            <person name="Ohm R.A."/>
            <person name="Bhattacharya S.S."/>
            <person name="Shirouzu T."/>
            <person name="Yoshinaga Y."/>
            <person name="Martin F.M."/>
            <person name="Grigoriev I.V."/>
            <person name="Hibbett D.S."/>
        </authorList>
    </citation>
    <scope>NUCLEOTIDE SEQUENCE [LARGE SCALE GENOMIC DNA]</scope>
    <source>
        <strain evidence="2 3">HHB12733</strain>
    </source>
</reference>
<proteinExistence type="predicted"/>
<dbReference type="EMBL" id="KV423975">
    <property type="protein sequence ID" value="KZT56604.1"/>
    <property type="molecule type" value="Genomic_DNA"/>
</dbReference>
<evidence type="ECO:0000256" key="1">
    <source>
        <dbReference type="SAM" id="MobiDB-lite"/>
    </source>
</evidence>
<evidence type="ECO:0000313" key="3">
    <source>
        <dbReference type="Proteomes" id="UP000076842"/>
    </source>
</evidence>
<dbReference type="Proteomes" id="UP000076842">
    <property type="component" value="Unassembled WGS sequence"/>
</dbReference>